<evidence type="ECO:0000313" key="2">
    <source>
        <dbReference type="Proteomes" id="UP000017126"/>
    </source>
</evidence>
<accession>A0AAV3KZX8</accession>
<comment type="caution">
    <text evidence="1">The sequence shown here is derived from an EMBL/GenBank/DDBJ whole genome shotgun (WGS) entry which is preliminary data.</text>
</comment>
<dbReference type="AlphaFoldDB" id="A0AAV3KZX8"/>
<organism evidence="1 2">
    <name type="scientific">Enterococcus faecium 10/96A</name>
    <dbReference type="NCBI Taxonomy" id="1391465"/>
    <lineage>
        <taxon>Bacteria</taxon>
        <taxon>Bacillati</taxon>
        <taxon>Bacillota</taxon>
        <taxon>Bacilli</taxon>
        <taxon>Lactobacillales</taxon>
        <taxon>Enterococcaceae</taxon>
        <taxon>Enterococcus</taxon>
    </lineage>
</organism>
<name>A0AAV3KZX8_ENTFC</name>
<dbReference type="RefSeq" id="WP_023043081.1">
    <property type="nucleotide sequence ID" value="NZ_KI518290.1"/>
</dbReference>
<protein>
    <submittedName>
        <fullName evidence="1">Uncharacterized protein</fullName>
    </submittedName>
</protein>
<dbReference type="EMBL" id="AXOL01000069">
    <property type="protein sequence ID" value="ERT48469.1"/>
    <property type="molecule type" value="Genomic_DNA"/>
</dbReference>
<dbReference type="Proteomes" id="UP000017126">
    <property type="component" value="Unassembled WGS sequence"/>
</dbReference>
<reference evidence="1 2" key="1">
    <citation type="submission" date="2013-09" db="EMBL/GenBank/DDBJ databases">
        <title>The Genome Sequence of Enterococcus faecium 10/96A.</title>
        <authorList>
            <consortium name="The Broad Institute Genome Sequencing Platform"/>
            <consortium name="The Broad Institute Genome Sequencing Center for Infectious Disease"/>
            <person name="Earl A.M."/>
            <person name="Gilmore M.S."/>
            <person name="Lebreton F."/>
            <person name="Courvalin P."/>
            <person name="Walker B."/>
            <person name="Young S.K."/>
            <person name="Zeng Q."/>
            <person name="Gargeya S."/>
            <person name="Fitzgerald M."/>
            <person name="Haas B."/>
            <person name="Abouelleil A."/>
            <person name="Alvarado L."/>
            <person name="Arachchi H.M."/>
            <person name="Berlin A.M."/>
            <person name="Chapman S.B."/>
            <person name="Dewar J."/>
            <person name="Goldberg J."/>
            <person name="Griggs A."/>
            <person name="Gujja S."/>
            <person name="Hansen M."/>
            <person name="Howarth C."/>
            <person name="Imamovic A."/>
            <person name="Larimer J."/>
            <person name="McCowan C."/>
            <person name="Murphy C."/>
            <person name="Neiman D."/>
            <person name="Pearson M."/>
            <person name="Priest M."/>
            <person name="Roberts A."/>
            <person name="Saif S."/>
            <person name="Shea T."/>
            <person name="Sisk P."/>
            <person name="Sykes S."/>
            <person name="Wortman J."/>
            <person name="Nusbaum C."/>
            <person name="Birren B."/>
        </authorList>
    </citation>
    <scope>NUCLEOTIDE SEQUENCE [LARGE SCALE GENOMIC DNA]</scope>
    <source>
        <strain evidence="1 2">10/96A</strain>
    </source>
</reference>
<sequence>MIINRIGAEFEYEGTTYVIGAPIVGTPESEYEGLYGTITEIRVGEDKETENETPDLYCSFEVPVLPCEVKKLEEVFSELYSQKKTIDDIILDFVIMAPSMVEPLDDLEECRQHPRIYILLEDWAVDGEQGNSSEVYTDFNDAKRLLVQKLKEEQESGCIPQWTDKEKFVEHSADSLYECYIDGEYCENHYHIAIISQQLCVSNRFVREMGWIYKASCQLEDFVSQVSDWDELDQLTDEQYNRMVQDPRFPERLHSALGKNDSYWEAYWETVSEVAHAFVDEYLKENAHPDCYTPEQDNPYPLCVGNGSAACKECCLYAEMEAKPWEP</sequence>
<gene>
    <name evidence="1" type="ORF">O991_02501</name>
</gene>
<evidence type="ECO:0000313" key="1">
    <source>
        <dbReference type="EMBL" id="ERT48469.1"/>
    </source>
</evidence>
<proteinExistence type="predicted"/>